<dbReference type="InParanoid" id="A0A6P9EQY9"/>
<evidence type="ECO:0000313" key="3">
    <source>
        <dbReference type="RefSeq" id="XP_035550034.1"/>
    </source>
</evidence>
<organism evidence="2 3">
    <name type="scientific">Juglans regia</name>
    <name type="common">English walnut</name>
    <dbReference type="NCBI Taxonomy" id="51240"/>
    <lineage>
        <taxon>Eukaryota</taxon>
        <taxon>Viridiplantae</taxon>
        <taxon>Streptophyta</taxon>
        <taxon>Embryophyta</taxon>
        <taxon>Tracheophyta</taxon>
        <taxon>Spermatophyta</taxon>
        <taxon>Magnoliopsida</taxon>
        <taxon>eudicotyledons</taxon>
        <taxon>Gunneridae</taxon>
        <taxon>Pentapetalae</taxon>
        <taxon>rosids</taxon>
        <taxon>fabids</taxon>
        <taxon>Fagales</taxon>
        <taxon>Juglandaceae</taxon>
        <taxon>Juglans</taxon>
    </lineage>
</organism>
<proteinExistence type="predicted"/>
<dbReference type="KEGG" id="jre:118349467"/>
<keyword evidence="2" id="KW-1185">Reference proteome</keyword>
<evidence type="ECO:0000256" key="1">
    <source>
        <dbReference type="SAM" id="MobiDB-lite"/>
    </source>
</evidence>
<dbReference type="RefSeq" id="XP_035550034.1">
    <property type="nucleotide sequence ID" value="XM_035694141.1"/>
</dbReference>
<feature type="compositionally biased region" description="Polar residues" evidence="1">
    <location>
        <begin position="71"/>
        <end position="91"/>
    </location>
</feature>
<feature type="compositionally biased region" description="Low complexity" evidence="1">
    <location>
        <begin position="45"/>
        <end position="57"/>
    </location>
</feature>
<dbReference type="GeneID" id="118349467"/>
<protein>
    <submittedName>
        <fullName evidence="3">Uncharacterized protein LOC118349467</fullName>
    </submittedName>
</protein>
<feature type="region of interest" description="Disordered" evidence="1">
    <location>
        <begin position="45"/>
        <end position="100"/>
    </location>
</feature>
<gene>
    <name evidence="3" type="primary">LOC118349467</name>
</gene>
<accession>A0A6P9EQY9</accession>
<dbReference type="AlphaFoldDB" id="A0A6P9EQY9"/>
<reference evidence="3" key="1">
    <citation type="submission" date="2025-08" db="UniProtKB">
        <authorList>
            <consortium name="RefSeq"/>
        </authorList>
    </citation>
    <scope>IDENTIFICATION</scope>
    <source>
        <tissue evidence="3">Leaves</tissue>
    </source>
</reference>
<dbReference type="Proteomes" id="UP000235220">
    <property type="component" value="Chromosome 9"/>
</dbReference>
<sequence length="158" mass="17308">MQVTLCVKRIVCGEKNNFFSEIPIFPFLPPDTLVSLSLILRPQSSSPAASSPKANPSPTQPHPVNHPHNFPSKNPNLTQSARHTCSPTTPAGRNPHVLSRSSGDTRIFKMENFVVGVETQEWEIWGCWNLQLGRRGICPGSRAHGMPVAVLLVCCSQS</sequence>
<evidence type="ECO:0000313" key="2">
    <source>
        <dbReference type="Proteomes" id="UP000235220"/>
    </source>
</evidence>
<name>A0A6P9EQY9_JUGRE</name>